<feature type="domain" description="RNA polymerase sigma-70 region 2" evidence="2">
    <location>
        <begin position="11"/>
        <end position="74"/>
    </location>
</feature>
<dbReference type="NCBIfam" id="TIGR02937">
    <property type="entry name" value="sigma70-ECF"/>
    <property type="match status" value="1"/>
</dbReference>
<proteinExistence type="predicted"/>
<dbReference type="OrthoDB" id="3211555at2"/>
<evidence type="ECO:0000256" key="1">
    <source>
        <dbReference type="ARBA" id="ARBA00011344"/>
    </source>
</evidence>
<sequence>MAEKDWLAKQFEQNRGHLRGVAYRMLGSLSEAEDAVQETWVRLSRSDANSIDNLRGWLTTVVSRVCLDILRSRSSRREDSIEENPIEIPAKDDASIDPEQEAILAESVGIALMVLLNRLSPAERFAFVLHDLMDLPFDEIAPILGRTSTATRQLASRARRQVRGISPDTGLELTQQREIVNSFLTALRAGDIEALVQVLDPDLVVHIDKSAAATGLPVEIHGARNWAGNAIAFARHMRFFQPALVDGAVGILLAPRGHLFRVLRFTFTDGRVTQLDVIADPERLQRLQIGMLEESDE</sequence>
<dbReference type="InterPro" id="IPR013249">
    <property type="entry name" value="RNA_pol_sigma70_r4_t2"/>
</dbReference>
<reference evidence="4 5" key="1">
    <citation type="submission" date="2019-08" db="EMBL/GenBank/DDBJ databases">
        <title>Complete genome sequence of Terriglobus albidus strain ORNL.</title>
        <authorList>
            <person name="Podar M."/>
        </authorList>
    </citation>
    <scope>NUCLEOTIDE SEQUENCE [LARGE SCALE GENOMIC DNA]</scope>
    <source>
        <strain evidence="4 5">ORNL</strain>
    </source>
</reference>
<dbReference type="EMBL" id="CP042806">
    <property type="protein sequence ID" value="QEE27288.1"/>
    <property type="molecule type" value="Genomic_DNA"/>
</dbReference>
<dbReference type="InterPro" id="IPR036388">
    <property type="entry name" value="WH-like_DNA-bd_sf"/>
</dbReference>
<evidence type="ECO:0000313" key="5">
    <source>
        <dbReference type="Proteomes" id="UP000321820"/>
    </source>
</evidence>
<dbReference type="KEGG" id="talb:FTW19_04230"/>
<organism evidence="4 5">
    <name type="scientific">Terriglobus albidus</name>
    <dbReference type="NCBI Taxonomy" id="1592106"/>
    <lineage>
        <taxon>Bacteria</taxon>
        <taxon>Pseudomonadati</taxon>
        <taxon>Acidobacteriota</taxon>
        <taxon>Terriglobia</taxon>
        <taxon>Terriglobales</taxon>
        <taxon>Acidobacteriaceae</taxon>
        <taxon>Terriglobus</taxon>
    </lineage>
</organism>
<dbReference type="GO" id="GO:0016987">
    <property type="term" value="F:sigma factor activity"/>
    <property type="evidence" value="ECO:0007669"/>
    <property type="project" value="InterPro"/>
</dbReference>
<dbReference type="InterPro" id="IPR032710">
    <property type="entry name" value="NTF2-like_dom_sf"/>
</dbReference>
<dbReference type="InterPro" id="IPR052704">
    <property type="entry name" value="ECF_Sigma-70_Domain"/>
</dbReference>
<dbReference type="PANTHER" id="PTHR30173:SF43">
    <property type="entry name" value="ECF RNA POLYMERASE SIGMA FACTOR SIGI-RELATED"/>
    <property type="match status" value="1"/>
</dbReference>
<dbReference type="Gene3D" id="1.10.10.10">
    <property type="entry name" value="Winged helix-like DNA-binding domain superfamily/Winged helix DNA-binding domain"/>
    <property type="match status" value="1"/>
</dbReference>
<protein>
    <submittedName>
        <fullName evidence="4">Sigma-70 family RNA polymerase sigma factor</fullName>
    </submittedName>
</protein>
<name>A0A5B9E5L2_9BACT</name>
<accession>A0A5B9E5L2</accession>
<gene>
    <name evidence="4" type="ORF">FTW19_04230</name>
</gene>
<keyword evidence="5" id="KW-1185">Reference proteome</keyword>
<dbReference type="Gene3D" id="1.10.1740.10">
    <property type="match status" value="1"/>
</dbReference>
<dbReference type="PANTHER" id="PTHR30173">
    <property type="entry name" value="SIGMA 19 FACTOR"/>
    <property type="match status" value="1"/>
</dbReference>
<dbReference type="Gene3D" id="3.10.450.50">
    <property type="match status" value="1"/>
</dbReference>
<dbReference type="Pfam" id="PF08281">
    <property type="entry name" value="Sigma70_r4_2"/>
    <property type="match status" value="1"/>
</dbReference>
<evidence type="ECO:0000259" key="3">
    <source>
        <dbReference type="Pfam" id="PF08281"/>
    </source>
</evidence>
<dbReference type="AlphaFoldDB" id="A0A5B9E5L2"/>
<dbReference type="InterPro" id="IPR007627">
    <property type="entry name" value="RNA_pol_sigma70_r2"/>
</dbReference>
<dbReference type="Pfam" id="PF04542">
    <property type="entry name" value="Sigma70_r2"/>
    <property type="match status" value="1"/>
</dbReference>
<dbReference type="GO" id="GO:0003677">
    <property type="term" value="F:DNA binding"/>
    <property type="evidence" value="ECO:0007669"/>
    <property type="project" value="InterPro"/>
</dbReference>
<feature type="domain" description="RNA polymerase sigma factor 70 region 4 type 2" evidence="3">
    <location>
        <begin position="111"/>
        <end position="161"/>
    </location>
</feature>
<dbReference type="InterPro" id="IPR014284">
    <property type="entry name" value="RNA_pol_sigma-70_dom"/>
</dbReference>
<dbReference type="RefSeq" id="WP_147646481.1">
    <property type="nucleotide sequence ID" value="NZ_CP042806.1"/>
</dbReference>
<dbReference type="Proteomes" id="UP000321820">
    <property type="component" value="Chromosome"/>
</dbReference>
<dbReference type="SUPFAM" id="SSF54427">
    <property type="entry name" value="NTF2-like"/>
    <property type="match status" value="1"/>
</dbReference>
<dbReference type="InterPro" id="IPR013325">
    <property type="entry name" value="RNA_pol_sigma_r2"/>
</dbReference>
<evidence type="ECO:0000313" key="4">
    <source>
        <dbReference type="EMBL" id="QEE27288.1"/>
    </source>
</evidence>
<evidence type="ECO:0000259" key="2">
    <source>
        <dbReference type="Pfam" id="PF04542"/>
    </source>
</evidence>
<dbReference type="SUPFAM" id="SSF88946">
    <property type="entry name" value="Sigma2 domain of RNA polymerase sigma factors"/>
    <property type="match status" value="1"/>
</dbReference>
<dbReference type="GO" id="GO:0006352">
    <property type="term" value="P:DNA-templated transcription initiation"/>
    <property type="evidence" value="ECO:0007669"/>
    <property type="project" value="InterPro"/>
</dbReference>
<dbReference type="InterPro" id="IPR013324">
    <property type="entry name" value="RNA_pol_sigma_r3/r4-like"/>
</dbReference>
<comment type="subunit">
    <text evidence="1">Interacts transiently with the RNA polymerase catalytic core formed by RpoA, RpoB, RpoC and RpoZ (2 alpha, 1 beta, 1 beta' and 1 omega subunit) to form the RNA polymerase holoenzyme that can initiate transcription.</text>
</comment>
<dbReference type="SUPFAM" id="SSF88659">
    <property type="entry name" value="Sigma3 and sigma4 domains of RNA polymerase sigma factors"/>
    <property type="match status" value="1"/>
</dbReference>